<evidence type="ECO:0000313" key="9">
    <source>
        <dbReference type="Proteomes" id="UP000283841"/>
    </source>
</evidence>
<dbReference type="Pfam" id="PF00172">
    <property type="entry name" value="Zn_clus"/>
    <property type="match status" value="1"/>
</dbReference>
<evidence type="ECO:0000256" key="1">
    <source>
        <dbReference type="ARBA" id="ARBA00004123"/>
    </source>
</evidence>
<evidence type="ECO:0000256" key="4">
    <source>
        <dbReference type="ARBA" id="ARBA00023163"/>
    </source>
</evidence>
<dbReference type="GeneID" id="39595480"/>
<dbReference type="GO" id="GO:0000976">
    <property type="term" value="F:transcription cis-regulatory region binding"/>
    <property type="evidence" value="ECO:0007669"/>
    <property type="project" value="TreeGrafter"/>
</dbReference>
<dbReference type="Gene3D" id="4.10.240.10">
    <property type="entry name" value="Zn(2)-C6 fungal-type DNA-binding domain"/>
    <property type="match status" value="1"/>
</dbReference>
<dbReference type="AlphaFoldDB" id="A0A443HYS8"/>
<evidence type="ECO:0000259" key="7">
    <source>
        <dbReference type="PROSITE" id="PS50048"/>
    </source>
</evidence>
<dbReference type="PANTHER" id="PTHR37534:SF26">
    <property type="entry name" value="TRANSCRIPTION FACTOR, PUTATIVE-RELATED"/>
    <property type="match status" value="1"/>
</dbReference>
<dbReference type="VEuPathDB" id="FungiDB:C8Q69DRAFT_212159"/>
<evidence type="ECO:0000256" key="2">
    <source>
        <dbReference type="ARBA" id="ARBA00023015"/>
    </source>
</evidence>
<keyword evidence="5" id="KW-0539">Nucleus</keyword>
<dbReference type="GO" id="GO:0000981">
    <property type="term" value="F:DNA-binding transcription factor activity, RNA polymerase II-specific"/>
    <property type="evidence" value="ECO:0007669"/>
    <property type="project" value="InterPro"/>
</dbReference>
<feature type="region of interest" description="Disordered" evidence="6">
    <location>
        <begin position="65"/>
        <end position="138"/>
    </location>
</feature>
<dbReference type="GO" id="GO:0008270">
    <property type="term" value="F:zinc ion binding"/>
    <property type="evidence" value="ECO:0007669"/>
    <property type="project" value="InterPro"/>
</dbReference>
<comment type="caution">
    <text evidence="8">The sequence shown here is derived from an EMBL/GenBank/DDBJ whole genome shotgun (WGS) entry which is preliminary data.</text>
</comment>
<evidence type="ECO:0000256" key="3">
    <source>
        <dbReference type="ARBA" id="ARBA00023125"/>
    </source>
</evidence>
<dbReference type="PROSITE" id="PS00463">
    <property type="entry name" value="ZN2_CY6_FUNGAL_1"/>
    <property type="match status" value="1"/>
</dbReference>
<dbReference type="Pfam" id="PF11951">
    <property type="entry name" value="Fungal_trans_2"/>
    <property type="match status" value="1"/>
</dbReference>
<dbReference type="GO" id="GO:0045944">
    <property type="term" value="P:positive regulation of transcription by RNA polymerase II"/>
    <property type="evidence" value="ECO:0007669"/>
    <property type="project" value="TreeGrafter"/>
</dbReference>
<gene>
    <name evidence="8" type="ORF">C8Q69DRAFT_212159</name>
</gene>
<dbReference type="GO" id="GO:0005634">
    <property type="term" value="C:nucleus"/>
    <property type="evidence" value="ECO:0007669"/>
    <property type="project" value="UniProtKB-SubCell"/>
</dbReference>
<dbReference type="SMART" id="SM00066">
    <property type="entry name" value="GAL4"/>
    <property type="match status" value="1"/>
</dbReference>
<protein>
    <submittedName>
        <fullName evidence="8">Fungal-specific transcription factor domain-containing protein</fullName>
    </submittedName>
</protein>
<comment type="subcellular location">
    <subcellularLocation>
        <location evidence="1">Nucleus</location>
    </subcellularLocation>
</comment>
<evidence type="ECO:0000256" key="6">
    <source>
        <dbReference type="SAM" id="MobiDB-lite"/>
    </source>
</evidence>
<dbReference type="PANTHER" id="PTHR37534">
    <property type="entry name" value="TRANSCRIPTIONAL ACTIVATOR PROTEIN UGA3"/>
    <property type="match status" value="1"/>
</dbReference>
<dbReference type="SUPFAM" id="SSF57701">
    <property type="entry name" value="Zn2/Cys6 DNA-binding domain"/>
    <property type="match status" value="1"/>
</dbReference>
<dbReference type="EMBL" id="RCNU01000003">
    <property type="protein sequence ID" value="RWQ97002.1"/>
    <property type="molecule type" value="Genomic_DNA"/>
</dbReference>
<keyword evidence="4" id="KW-0804">Transcription</keyword>
<dbReference type="PROSITE" id="PS50048">
    <property type="entry name" value="ZN2_CY6_FUNGAL_2"/>
    <property type="match status" value="1"/>
</dbReference>
<evidence type="ECO:0000313" key="8">
    <source>
        <dbReference type="EMBL" id="RWQ97002.1"/>
    </source>
</evidence>
<proteinExistence type="predicted"/>
<accession>A0A443HYS8</accession>
<evidence type="ECO:0000256" key="5">
    <source>
        <dbReference type="ARBA" id="ARBA00023242"/>
    </source>
</evidence>
<name>A0A443HYS8_BYSSP</name>
<dbReference type="STRING" id="264951.A0A443HYS8"/>
<feature type="compositionally biased region" description="Polar residues" evidence="6">
    <location>
        <begin position="75"/>
        <end position="94"/>
    </location>
</feature>
<reference evidence="8 9" key="1">
    <citation type="journal article" date="2018" name="Front. Microbiol.">
        <title>Genomic and genetic insights into a cosmopolitan fungus, Paecilomyces variotii (Eurotiales).</title>
        <authorList>
            <person name="Urquhart A.S."/>
            <person name="Mondo S.J."/>
            <person name="Makela M.R."/>
            <person name="Hane J.K."/>
            <person name="Wiebenga A."/>
            <person name="He G."/>
            <person name="Mihaltcheva S."/>
            <person name="Pangilinan J."/>
            <person name="Lipzen A."/>
            <person name="Barry K."/>
            <person name="de Vries R.P."/>
            <person name="Grigoriev I.V."/>
            <person name="Idnurm A."/>
        </authorList>
    </citation>
    <scope>NUCLEOTIDE SEQUENCE [LARGE SCALE GENOMIC DNA]</scope>
    <source>
        <strain evidence="8 9">CBS 101075</strain>
    </source>
</reference>
<dbReference type="InterPro" id="IPR036864">
    <property type="entry name" value="Zn2-C6_fun-type_DNA-bd_sf"/>
</dbReference>
<keyword evidence="3" id="KW-0238">DNA-binding</keyword>
<feature type="compositionally biased region" description="Basic residues" evidence="6">
    <location>
        <begin position="65"/>
        <end position="74"/>
    </location>
</feature>
<organism evidence="8 9">
    <name type="scientific">Byssochlamys spectabilis</name>
    <name type="common">Paecilomyces variotii</name>
    <dbReference type="NCBI Taxonomy" id="264951"/>
    <lineage>
        <taxon>Eukaryota</taxon>
        <taxon>Fungi</taxon>
        <taxon>Dikarya</taxon>
        <taxon>Ascomycota</taxon>
        <taxon>Pezizomycotina</taxon>
        <taxon>Eurotiomycetes</taxon>
        <taxon>Eurotiomycetidae</taxon>
        <taxon>Eurotiales</taxon>
        <taxon>Thermoascaceae</taxon>
        <taxon>Paecilomyces</taxon>
    </lineage>
</organism>
<dbReference type="InterPro" id="IPR021858">
    <property type="entry name" value="Fun_TF"/>
</dbReference>
<dbReference type="CDD" id="cd00067">
    <property type="entry name" value="GAL4"/>
    <property type="match status" value="1"/>
</dbReference>
<keyword evidence="9" id="KW-1185">Reference proteome</keyword>
<feature type="domain" description="Zn(2)-C6 fungal-type" evidence="7">
    <location>
        <begin position="9"/>
        <end position="37"/>
    </location>
</feature>
<dbReference type="RefSeq" id="XP_028486647.1">
    <property type="nucleotide sequence ID" value="XM_028626203.1"/>
</dbReference>
<dbReference type="InterPro" id="IPR001138">
    <property type="entry name" value="Zn2Cys6_DnaBD"/>
</dbReference>
<keyword evidence="2" id="KW-0805">Transcription regulation</keyword>
<sequence>MTSGRSAQGCWTCRLRRKKCDEATPVCFSCDSRNIQCHGYGQRPEWMDGGERERAELARIKQCVKKNRRQKRLRSQQLHSAASPQTPPLTGSDQHSTEGNDNRNVSRVTKTGPDRREDLSPTVSHPPESPLDLSSHNADGNYNGEYLSLIPEVNTPNCPAKLSLPARSPSQHHLPQSVLPPLRILHHRETELLMHYLDHVFHLQFRFHSPSVRTGGRGWLLWLLIRTGPLYHAALSLSALHQHVILHRKENADSSGTWNRLSPTLHELNEYHGRTLQELQICLQTSQMDTDHPDLGRQVEILACGVQLISFQLFQGGVSDWQMHVNAVAALISSIEDHRQLQLEHSPDGEELHTSADPFSAPSPEEAALHFLSAVVIWFDIAACVSTGTAPRLLHHHPSLLGSGRIDLANVMGCRSWAMETIGQIAALSAWKQELVTDGRGVSIWELVEKGKSIQSRLESEIGALEAETVTEYQRNSTRAVQSAITYAFACGALVYLHVTVSGAYPSLPEIKSSVSQTLSALYNVVQVSNDPQSIRGVVLPLCVAGCMVDLETGLQEEYRHLILDMGDDAREFGNTSTVLSVMEKCWEMRQTHPKGDGNGPWDWRRAMECLGVRAFLI</sequence>
<dbReference type="Proteomes" id="UP000283841">
    <property type="component" value="Unassembled WGS sequence"/>
</dbReference>